<name>A0A8G0PG42_9HYPO</name>
<keyword evidence="3" id="KW-1185">Reference proteome</keyword>
<feature type="compositionally biased region" description="Basic residues" evidence="1">
    <location>
        <begin position="161"/>
        <end position="173"/>
    </location>
</feature>
<evidence type="ECO:0000313" key="3">
    <source>
        <dbReference type="Proteomes" id="UP000826661"/>
    </source>
</evidence>
<dbReference type="AlphaFoldDB" id="A0A8G0PG42"/>
<dbReference type="SUPFAM" id="SSF47095">
    <property type="entry name" value="HMG-box"/>
    <property type="match status" value="1"/>
</dbReference>
<gene>
    <name evidence="2" type="ORF">H0G86_006429</name>
</gene>
<evidence type="ECO:0000256" key="1">
    <source>
        <dbReference type="SAM" id="MobiDB-lite"/>
    </source>
</evidence>
<sequence length="536" mass="59749">MQIQKPPTQLSSSESYTPGDMTANATITRDTLHSYSPARGVGVIERIKAEHEAQQFPSQLIPEYGQGIHPDADITGYGNGNRTGYVQIPGYPGHCYPSQLPISPPLSREGTRAETKHNLVAPSPYKSEVSPLDYPHVSDGVMPSEGPDDDALEEEFSEPPRKKRKTQKNKKPAKLPEHLSHFKGALSRIAAAGGYGQALLDEAARHVARPTQVRLKEERNPNGKPKRTLNCFFLYRKIYHPLALFLLHGNEQEALALLNDREAHARQKKNEQEASTLCGVSWHRESVEFQEHFRVLAQRDSANNLKAFPDYTYAPSKGGKKDDKPVKSRASTKTGRVTRSRKPASKTKKLHHLSEEMLQRAIDEQQQHLPAEAVHHQPYWTTVAVQTYSTPYDGAHVVYPDPDQYQRHYIATYGDVYSQSRISPPVVVHALYEDTENPDGDYNEGFIDPALLLGQSGMHNSTSCSVAIQQRSQPAPIERSRAETGISSWDDDASAPYLSGGWEVVQMDGSESNYEQLEGRESSFFGDALMAQAQEV</sequence>
<feature type="region of interest" description="Disordered" evidence="1">
    <location>
        <begin position="99"/>
        <end position="175"/>
    </location>
</feature>
<protein>
    <submittedName>
        <fullName evidence="2">Female and male fertility-1</fullName>
    </submittedName>
</protein>
<feature type="region of interest" description="Disordered" evidence="1">
    <location>
        <begin position="1"/>
        <end position="22"/>
    </location>
</feature>
<dbReference type="Proteomes" id="UP000826661">
    <property type="component" value="Chromosome III"/>
</dbReference>
<organism evidence="2 3">
    <name type="scientific">Trichoderma simmonsii</name>
    <dbReference type="NCBI Taxonomy" id="1491479"/>
    <lineage>
        <taxon>Eukaryota</taxon>
        <taxon>Fungi</taxon>
        <taxon>Dikarya</taxon>
        <taxon>Ascomycota</taxon>
        <taxon>Pezizomycotina</taxon>
        <taxon>Sordariomycetes</taxon>
        <taxon>Hypocreomycetidae</taxon>
        <taxon>Hypocreales</taxon>
        <taxon>Hypocreaceae</taxon>
        <taxon>Trichoderma</taxon>
    </lineage>
</organism>
<dbReference type="EMBL" id="CP075866">
    <property type="protein sequence ID" value="QYS99287.1"/>
    <property type="molecule type" value="Genomic_DNA"/>
</dbReference>
<feature type="compositionally biased region" description="Polar residues" evidence="1">
    <location>
        <begin position="1"/>
        <end position="16"/>
    </location>
</feature>
<reference evidence="2 3" key="1">
    <citation type="journal article" date="2021" name="BMC Genomics">
        <title>Telomere-to-telomere genome assembly of asparaginase-producing Trichoderma simmonsii.</title>
        <authorList>
            <person name="Chung D."/>
            <person name="Kwon Y.M."/>
            <person name="Yang Y."/>
        </authorList>
    </citation>
    <scope>NUCLEOTIDE SEQUENCE [LARGE SCALE GENOMIC DNA]</scope>
    <source>
        <strain evidence="2 3">GH-Sj1</strain>
    </source>
</reference>
<proteinExistence type="predicted"/>
<dbReference type="InterPro" id="IPR036910">
    <property type="entry name" value="HMG_box_dom_sf"/>
</dbReference>
<feature type="region of interest" description="Disordered" evidence="1">
    <location>
        <begin position="309"/>
        <end position="347"/>
    </location>
</feature>
<feature type="compositionally biased region" description="Basic residues" evidence="1">
    <location>
        <begin position="336"/>
        <end position="347"/>
    </location>
</feature>
<evidence type="ECO:0000313" key="2">
    <source>
        <dbReference type="EMBL" id="QYS99287.1"/>
    </source>
</evidence>
<dbReference type="Gene3D" id="1.10.30.10">
    <property type="entry name" value="High mobility group box domain"/>
    <property type="match status" value="1"/>
</dbReference>
<feature type="compositionally biased region" description="Acidic residues" evidence="1">
    <location>
        <begin position="146"/>
        <end position="157"/>
    </location>
</feature>
<accession>A0A8G0PG42</accession>